<dbReference type="RefSeq" id="NP_507159.1">
    <property type="nucleotide sequence ID" value="NM_074758.1"/>
</dbReference>
<dbReference type="Pfam" id="PF10318">
    <property type="entry name" value="7TM_GPCR_Srh"/>
    <property type="match status" value="1"/>
</dbReference>
<protein>
    <submittedName>
        <fullName evidence="2">Serpentine Receptor, class H</fullName>
    </submittedName>
</protein>
<keyword evidence="3" id="KW-1185">Reference proteome</keyword>
<feature type="transmembrane region" description="Helical" evidence="1">
    <location>
        <begin position="14"/>
        <end position="39"/>
    </location>
</feature>
<evidence type="ECO:0000313" key="3">
    <source>
        <dbReference type="Proteomes" id="UP000001940"/>
    </source>
</evidence>
<dbReference type="InParanoid" id="Q9XU52"/>
<dbReference type="WormBase" id="T08G3.5">
    <property type="protein sequence ID" value="CE18937"/>
    <property type="gene ID" value="WBGene00005358"/>
    <property type="gene designation" value="srh-141"/>
</dbReference>
<keyword evidence="1" id="KW-1133">Transmembrane helix</keyword>
<dbReference type="PhylomeDB" id="Q9XU52"/>
<dbReference type="AGR" id="WB:WBGene00005358"/>
<proteinExistence type="predicted"/>
<dbReference type="OrthoDB" id="5866176at2759"/>
<dbReference type="FunCoup" id="Q9XU52">
    <property type="interactions" value="8"/>
</dbReference>
<organism evidence="2 3">
    <name type="scientific">Caenorhabditis elegans</name>
    <dbReference type="NCBI Taxonomy" id="6239"/>
    <lineage>
        <taxon>Eukaryota</taxon>
        <taxon>Metazoa</taxon>
        <taxon>Ecdysozoa</taxon>
        <taxon>Nematoda</taxon>
        <taxon>Chromadorea</taxon>
        <taxon>Rhabditida</taxon>
        <taxon>Rhabditina</taxon>
        <taxon>Rhabditomorpha</taxon>
        <taxon>Rhabditoidea</taxon>
        <taxon>Rhabditidae</taxon>
        <taxon>Peloderinae</taxon>
        <taxon>Caenorhabditis</taxon>
    </lineage>
</organism>
<dbReference type="UCSC" id="T08G3.5">
    <property type="organism name" value="c. elegans"/>
</dbReference>
<evidence type="ECO:0000256" key="1">
    <source>
        <dbReference type="SAM" id="Phobius"/>
    </source>
</evidence>
<dbReference type="SUPFAM" id="SSF81321">
    <property type="entry name" value="Family A G protein-coupled receptor-like"/>
    <property type="match status" value="1"/>
</dbReference>
<feature type="transmembrane region" description="Helical" evidence="1">
    <location>
        <begin position="239"/>
        <end position="257"/>
    </location>
</feature>
<keyword evidence="1" id="KW-0472">Membrane</keyword>
<reference evidence="2 3" key="1">
    <citation type="journal article" date="1998" name="Science">
        <title>Genome sequence of the nematode C. elegans: a platform for investigating biology.</title>
        <authorList>
            <consortium name="The C. elegans sequencing consortium"/>
            <person name="Sulson J.E."/>
            <person name="Waterston R."/>
        </authorList>
    </citation>
    <scope>NUCLEOTIDE SEQUENCE [LARGE SCALE GENOMIC DNA]</scope>
    <source>
        <strain evidence="2 3">Bristol N2</strain>
    </source>
</reference>
<dbReference type="EMBL" id="BX284605">
    <property type="protein sequence ID" value="CAB05795.1"/>
    <property type="molecule type" value="Genomic_DNA"/>
</dbReference>
<evidence type="ECO:0000313" key="2">
    <source>
        <dbReference type="EMBL" id="CAB05795.1"/>
    </source>
</evidence>
<dbReference type="OMA" id="QFFKAIC"/>
<gene>
    <name evidence="2 4" type="primary">srh-141</name>
    <name evidence="2" type="ORF">CELE_T08G3.5</name>
    <name evidence="4" type="ORF">T08G3.5</name>
</gene>
<dbReference type="AlphaFoldDB" id="Q9XU52"/>
<evidence type="ECO:0000313" key="4">
    <source>
        <dbReference type="WormBase" id="T08G3.5"/>
    </source>
</evidence>
<dbReference type="PANTHER" id="PTHR22941">
    <property type="entry name" value="SERPENTINE RECEPTOR"/>
    <property type="match status" value="1"/>
</dbReference>
<feature type="transmembrane region" description="Helical" evidence="1">
    <location>
        <begin position="96"/>
        <end position="118"/>
    </location>
</feature>
<feature type="transmembrane region" description="Helical" evidence="1">
    <location>
        <begin position="139"/>
        <end position="158"/>
    </location>
</feature>
<dbReference type="PANTHER" id="PTHR22941:SF308">
    <property type="entry name" value="SERPENTINE RECEPTOR, CLASS H"/>
    <property type="match status" value="1"/>
</dbReference>
<feature type="transmembrane region" description="Helical" evidence="1">
    <location>
        <begin position="277"/>
        <end position="296"/>
    </location>
</feature>
<dbReference type="InterPro" id="IPR053220">
    <property type="entry name" value="Nematode_rcpt-like_serp_H"/>
</dbReference>
<dbReference type="HOGENOM" id="CLU_042960_1_0_1"/>
<sequence>MSCTYRRSFLESDLFYTISLHSLSAIHIPLHIFGAYIILKKTPKEMARVKISMLVMHLTFAWLDIYNSVLSIPIFIVPIFSGYPLGLLYYSRVPTWFITYLGFTSVFLTIPAMIMFFENRYNYLVRTDYMTKSRKIKRAVYYSILYIASISTFITPLMKVPNVTKTRAIARLKYPCLPREIVNNPRLFVLACANTVIICFFTFLFIGWIQVVGFFLATAINIHKGKTLSKKASQMQKQFFIALCIQFSVPLIVVLIPESYLIYSAVTKNLDIALTNISMICFSTHGLFSTIVMLVVHKPYRQATLQILKIKRIEKIGTANKVFLVFQEKKQVSKSMKKSSF</sequence>
<dbReference type="eggNOG" id="ENOG502THDD">
    <property type="taxonomic scope" value="Eukaryota"/>
</dbReference>
<dbReference type="GeneID" id="188296"/>
<dbReference type="CTD" id="188296"/>
<feature type="transmembrane region" description="Helical" evidence="1">
    <location>
        <begin position="187"/>
        <end position="218"/>
    </location>
</feature>
<dbReference type="Proteomes" id="UP000001940">
    <property type="component" value="Chromosome V"/>
</dbReference>
<dbReference type="PaxDb" id="6239-T08G3.5"/>
<keyword evidence="2" id="KW-0675">Receptor</keyword>
<dbReference type="KEGG" id="cel:CELE_T08G3.5"/>
<keyword evidence="1" id="KW-0812">Transmembrane</keyword>
<feature type="transmembrane region" description="Helical" evidence="1">
    <location>
        <begin position="51"/>
        <end position="76"/>
    </location>
</feature>
<name>Q9XU52_CAEEL</name>
<dbReference type="PIR" id="T24702">
    <property type="entry name" value="T24702"/>
</dbReference>
<accession>Q9XU52</accession>
<dbReference type="InterPro" id="IPR019422">
    <property type="entry name" value="7TM_GPCR_serpentine_rcpt_Srh"/>
</dbReference>